<keyword evidence="6" id="KW-0969">Cilium</keyword>
<evidence type="ECO:0000313" key="6">
    <source>
        <dbReference type="EMBL" id="MFB9950174.1"/>
    </source>
</evidence>
<dbReference type="EMBL" id="JBHMAA010000015">
    <property type="protein sequence ID" value="MFB9950174.1"/>
    <property type="molecule type" value="Genomic_DNA"/>
</dbReference>
<proteinExistence type="inferred from homology"/>
<reference evidence="6 7" key="1">
    <citation type="submission" date="2024-09" db="EMBL/GenBank/DDBJ databases">
        <authorList>
            <person name="Sun Q."/>
            <person name="Mori K."/>
        </authorList>
    </citation>
    <scope>NUCLEOTIDE SEQUENCE [LARGE SCALE GENOMIC DNA]</scope>
    <source>
        <strain evidence="6 7">TBRC 4938</strain>
    </source>
</reference>
<comment type="similarity">
    <text evidence="1 3">Belongs to the bacterial flagellin family.</text>
</comment>
<keyword evidence="2 3" id="KW-0975">Bacterial flagellum</keyword>
<feature type="domain" description="Flagellin C-terminal" evidence="5">
    <location>
        <begin position="338"/>
        <end position="421"/>
    </location>
</feature>
<keyword evidence="6" id="KW-0966">Cell projection</keyword>
<gene>
    <name evidence="6" type="ORF">ACFFP0_15030</name>
</gene>
<dbReference type="InterPro" id="IPR046358">
    <property type="entry name" value="Flagellin_C"/>
</dbReference>
<evidence type="ECO:0000259" key="5">
    <source>
        <dbReference type="Pfam" id="PF00700"/>
    </source>
</evidence>
<keyword evidence="3" id="KW-0964">Secreted</keyword>
<feature type="domain" description="Flagellin N-terminal" evidence="4">
    <location>
        <begin position="4"/>
        <end position="136"/>
    </location>
</feature>
<accession>A0ABV6AHT4</accession>
<comment type="caution">
    <text evidence="6">The sequence shown here is derived from an EMBL/GenBank/DDBJ whole genome shotgun (WGS) entry which is preliminary data.</text>
</comment>
<evidence type="ECO:0000313" key="7">
    <source>
        <dbReference type="Proteomes" id="UP001589692"/>
    </source>
</evidence>
<dbReference type="Pfam" id="PF00669">
    <property type="entry name" value="Flagellin_N"/>
    <property type="match status" value="1"/>
</dbReference>
<dbReference type="Proteomes" id="UP001589692">
    <property type="component" value="Unassembled WGS sequence"/>
</dbReference>
<dbReference type="PANTHER" id="PTHR42792:SF2">
    <property type="entry name" value="FLAGELLIN"/>
    <property type="match status" value="1"/>
</dbReference>
<organism evidence="6 7">
    <name type="scientific">Rhizobium puerariae</name>
    <dbReference type="NCBI Taxonomy" id="1585791"/>
    <lineage>
        <taxon>Bacteria</taxon>
        <taxon>Pseudomonadati</taxon>
        <taxon>Pseudomonadota</taxon>
        <taxon>Alphaproteobacteria</taxon>
        <taxon>Hyphomicrobiales</taxon>
        <taxon>Rhizobiaceae</taxon>
        <taxon>Rhizobium/Agrobacterium group</taxon>
        <taxon>Rhizobium</taxon>
    </lineage>
</organism>
<dbReference type="Pfam" id="PF00700">
    <property type="entry name" value="Flagellin_C"/>
    <property type="match status" value="1"/>
</dbReference>
<evidence type="ECO:0000256" key="3">
    <source>
        <dbReference type="RuleBase" id="RU362073"/>
    </source>
</evidence>
<dbReference type="InterPro" id="IPR001029">
    <property type="entry name" value="Flagellin_N"/>
</dbReference>
<dbReference type="PANTHER" id="PTHR42792">
    <property type="entry name" value="FLAGELLIN"/>
    <property type="match status" value="1"/>
</dbReference>
<dbReference type="SUPFAM" id="SSF64518">
    <property type="entry name" value="Phase 1 flagellin"/>
    <property type="match status" value="1"/>
</dbReference>
<dbReference type="RefSeq" id="WP_377262108.1">
    <property type="nucleotide sequence ID" value="NZ_JBHMAA010000015.1"/>
</dbReference>
<name>A0ABV6AHT4_9HYPH</name>
<protein>
    <recommendedName>
        <fullName evidence="3">Flagellin</fullName>
    </recommendedName>
</protein>
<evidence type="ECO:0000256" key="1">
    <source>
        <dbReference type="ARBA" id="ARBA00005709"/>
    </source>
</evidence>
<keyword evidence="7" id="KW-1185">Reference proteome</keyword>
<keyword evidence="6" id="KW-0282">Flagellum</keyword>
<evidence type="ECO:0000256" key="2">
    <source>
        <dbReference type="ARBA" id="ARBA00023143"/>
    </source>
</evidence>
<evidence type="ECO:0000259" key="4">
    <source>
        <dbReference type="Pfam" id="PF00669"/>
    </source>
</evidence>
<comment type="subcellular location">
    <subcellularLocation>
        <location evidence="3">Secreted</location>
    </subcellularLocation>
    <subcellularLocation>
        <location evidence="3">Bacterial flagellum</location>
    </subcellularLocation>
</comment>
<sequence length="422" mass="44456">MTSILTNNSAMAALQTLRSISSDMETTQGRISSGLRVGSASDNAAYWSIATTMRSDNSALSSVQDAMGLGAAKVDTAYSGMEAAIDVVQEIKNKLITAGESSADKTKIQEEITQLQDQLKSITSSASFSGENWLQADVAGRTNATTGEVYASDEINKQIVGSFTRDANGNVAVKTVNIVLDESNVLFDLSGGDAGILDANFLKGMRAVKDTNGADRYATVNTSAMNDTTAGWKEIGGDVWAKTDTKGDLLTGTNADYLMKVGGAYVDAVSNGTNGYNVDTSALIATNASITLTTGLSVSELDITKLDDYRTSSKSTYLGMGAGTNVSDDDLIAALTSFVDGQLEKMTSAAAKLGAVSKRIEMQNDFVSKLSDSLDRGVGRLVDADMNEESTKLKALQTQQQLAIQSLSIANSDSQNILSLFR</sequence>
<comment type="function">
    <text evidence="3">Flagellin is the subunit protein which polymerizes to form the filaments of bacterial flagella.</text>
</comment>
<dbReference type="PRINTS" id="PR00207">
    <property type="entry name" value="FLAGELLIN"/>
</dbReference>
<dbReference type="InterPro" id="IPR001492">
    <property type="entry name" value="Flagellin"/>
</dbReference>
<dbReference type="Gene3D" id="1.20.1330.10">
    <property type="entry name" value="f41 fragment of flagellin, N-terminal domain"/>
    <property type="match status" value="1"/>
</dbReference>